<feature type="transmembrane region" description="Helical" evidence="7">
    <location>
        <begin position="100"/>
        <end position="119"/>
    </location>
</feature>
<dbReference type="GO" id="GO:0015123">
    <property type="term" value="F:acetate transmembrane transporter activity"/>
    <property type="evidence" value="ECO:0007669"/>
    <property type="project" value="TreeGrafter"/>
</dbReference>
<dbReference type="EMBL" id="AYSA01000703">
    <property type="protein sequence ID" value="ESZ90082.1"/>
    <property type="molecule type" value="Genomic_DNA"/>
</dbReference>
<evidence type="ECO:0000313" key="9">
    <source>
        <dbReference type="Proteomes" id="UP000019487"/>
    </source>
</evidence>
<keyword evidence="9" id="KW-1185">Reference proteome</keyword>
<dbReference type="STRING" id="1432307.W9BZS9"/>
<dbReference type="AlphaFoldDB" id="W9BZS9"/>
<dbReference type="GO" id="GO:0005886">
    <property type="term" value="C:plasma membrane"/>
    <property type="evidence" value="ECO:0007669"/>
    <property type="project" value="TreeGrafter"/>
</dbReference>
<feature type="region of interest" description="Disordered" evidence="6">
    <location>
        <begin position="1"/>
        <end position="43"/>
    </location>
</feature>
<evidence type="ECO:0000256" key="7">
    <source>
        <dbReference type="SAM" id="Phobius"/>
    </source>
</evidence>
<organism evidence="8 9">
    <name type="scientific">Sclerotinia borealis (strain F-4128)</name>
    <dbReference type="NCBI Taxonomy" id="1432307"/>
    <lineage>
        <taxon>Eukaryota</taxon>
        <taxon>Fungi</taxon>
        <taxon>Dikarya</taxon>
        <taxon>Ascomycota</taxon>
        <taxon>Pezizomycotina</taxon>
        <taxon>Leotiomycetes</taxon>
        <taxon>Helotiales</taxon>
        <taxon>Sclerotiniaceae</taxon>
        <taxon>Sclerotinia</taxon>
    </lineage>
</organism>
<evidence type="ECO:0000256" key="6">
    <source>
        <dbReference type="SAM" id="MobiDB-lite"/>
    </source>
</evidence>
<accession>W9BZS9</accession>
<feature type="transmembrane region" description="Helical" evidence="7">
    <location>
        <begin position="191"/>
        <end position="212"/>
    </location>
</feature>
<dbReference type="NCBIfam" id="NF038013">
    <property type="entry name" value="AceTr_1"/>
    <property type="match status" value="1"/>
</dbReference>
<dbReference type="PANTHER" id="PTHR31123">
    <property type="entry name" value="ACCUMULATION OF DYADS PROTEIN 2-RELATED"/>
    <property type="match status" value="1"/>
</dbReference>
<dbReference type="Pfam" id="PF01184">
    <property type="entry name" value="Gpr1_Fun34_YaaH"/>
    <property type="match status" value="1"/>
</dbReference>
<comment type="subcellular location">
    <subcellularLocation>
        <location evidence="1">Membrane</location>
        <topology evidence="1">Multi-pass membrane protein</topology>
    </subcellularLocation>
</comment>
<feature type="transmembrane region" description="Helical" evidence="7">
    <location>
        <begin position="227"/>
        <end position="247"/>
    </location>
</feature>
<gene>
    <name evidence="8" type="ORF">SBOR_9528</name>
</gene>
<feature type="transmembrane region" description="Helical" evidence="7">
    <location>
        <begin position="67"/>
        <end position="88"/>
    </location>
</feature>
<evidence type="ECO:0000256" key="5">
    <source>
        <dbReference type="ARBA" id="ARBA00023136"/>
    </source>
</evidence>
<feature type="compositionally biased region" description="Low complexity" evidence="6">
    <location>
        <begin position="19"/>
        <end position="43"/>
    </location>
</feature>
<dbReference type="HOGENOM" id="CLU_051062_0_1_1"/>
<feature type="transmembrane region" description="Helical" evidence="7">
    <location>
        <begin position="131"/>
        <end position="151"/>
    </location>
</feature>
<evidence type="ECO:0000313" key="8">
    <source>
        <dbReference type="EMBL" id="ESZ90082.1"/>
    </source>
</evidence>
<keyword evidence="4 7" id="KW-1133">Transmembrane helix</keyword>
<feature type="transmembrane region" description="Helical" evidence="7">
    <location>
        <begin position="163"/>
        <end position="184"/>
    </location>
</feature>
<feature type="compositionally biased region" description="Basic and acidic residues" evidence="6">
    <location>
        <begin position="1"/>
        <end position="10"/>
    </location>
</feature>
<proteinExistence type="inferred from homology"/>
<protein>
    <submittedName>
        <fullName evidence="8">Glyoxylate pathway regulator</fullName>
    </submittedName>
</protein>
<keyword evidence="5 7" id="KW-0472">Membrane</keyword>
<evidence type="ECO:0000256" key="1">
    <source>
        <dbReference type="ARBA" id="ARBA00004141"/>
    </source>
</evidence>
<comment type="caution">
    <text evidence="8">The sequence shown here is derived from an EMBL/GenBank/DDBJ whole genome shotgun (WGS) entry which is preliminary data.</text>
</comment>
<evidence type="ECO:0000256" key="2">
    <source>
        <dbReference type="ARBA" id="ARBA00005587"/>
    </source>
</evidence>
<evidence type="ECO:0000256" key="4">
    <source>
        <dbReference type="ARBA" id="ARBA00022989"/>
    </source>
</evidence>
<dbReference type="PANTHER" id="PTHR31123:SF1">
    <property type="entry name" value="ACCUMULATION OF DYADS PROTEIN 2-RELATED"/>
    <property type="match status" value="1"/>
</dbReference>
<keyword evidence="3 7" id="KW-0812">Transmembrane</keyword>
<reference evidence="8 9" key="1">
    <citation type="journal article" date="2014" name="Genome Announc.">
        <title>Draft genome sequence of Sclerotinia borealis, a psychrophilic plant pathogenic fungus.</title>
        <authorList>
            <person name="Mardanov A.V."/>
            <person name="Beletsky A.V."/>
            <person name="Kadnikov V.V."/>
            <person name="Ignatov A.N."/>
            <person name="Ravin N.V."/>
        </authorList>
    </citation>
    <scope>NUCLEOTIDE SEQUENCE [LARGE SCALE GENOMIC DNA]</scope>
    <source>
        <strain evidence="9">F-4157</strain>
    </source>
</reference>
<dbReference type="Proteomes" id="UP000019487">
    <property type="component" value="Unassembled WGS sequence"/>
</dbReference>
<dbReference type="InterPro" id="IPR000791">
    <property type="entry name" value="Gpr1/Fun34/SatP-like"/>
</dbReference>
<comment type="similarity">
    <text evidence="2">Belongs to the acetate uptake transporter (AceTr) (TC 2.A.96) family.</text>
</comment>
<dbReference type="InterPro" id="IPR051633">
    <property type="entry name" value="AceTr"/>
</dbReference>
<name>W9BZS9_SCLBF</name>
<evidence type="ECO:0000256" key="3">
    <source>
        <dbReference type="ARBA" id="ARBA00022692"/>
    </source>
</evidence>
<sequence length="299" mass="32331">MASTTHHDQIRPQSHPNFHSHPQSHPLSHLHSTSSSSPSTTSPPTILYPPFAGALQPGLYRRPKKDLANPTPLGLSAFALSVFVLSLINWHTKDVSQPSIIISLSFGYGGLIQLLAGMWEMAAGNTFAATALSSYGGFWISLAIILTPGGFGIQASYDDPKHFSYAFGFFLMGWFIFTFLLWILTLRSTVVFSFLFFTVLLTFLFLGLAYLYPTAAAAPNLALQKAGGMTGLLAAFAAWYVVLAGLADDSNSFFTVPVWHFPWSEKGRELRKVSTSESLSDGGERGSVGSEVKVGEGGV</sequence>
<feature type="region of interest" description="Disordered" evidence="6">
    <location>
        <begin position="275"/>
        <end position="299"/>
    </location>
</feature>
<dbReference type="OrthoDB" id="3648309at2759"/>